<dbReference type="AlphaFoldDB" id="A0A174IYW6"/>
<dbReference type="InterPro" id="IPR025112">
    <property type="entry name" value="PCMD"/>
</dbReference>
<dbReference type="EMBL" id="CYYK01000013">
    <property type="protein sequence ID" value="CUO90787.1"/>
    <property type="molecule type" value="Genomic_DNA"/>
</dbReference>
<dbReference type="Pfam" id="PF13201">
    <property type="entry name" value="PCMD"/>
    <property type="match status" value="1"/>
</dbReference>
<evidence type="ECO:0000313" key="6">
    <source>
        <dbReference type="Proteomes" id="UP000095455"/>
    </source>
</evidence>
<dbReference type="Proteomes" id="UP000095455">
    <property type="component" value="Unassembled WGS sequence"/>
</dbReference>
<dbReference type="GO" id="GO:0016787">
    <property type="term" value="F:hydrolase activity"/>
    <property type="evidence" value="ECO:0007669"/>
    <property type="project" value="UniProtKB-KW"/>
</dbReference>
<dbReference type="Proteomes" id="UP000441358">
    <property type="component" value="Unassembled WGS sequence"/>
</dbReference>
<name>A0A174IYW6_PARDI</name>
<reference evidence="7 8" key="2">
    <citation type="journal article" date="2019" name="Nat. Med.">
        <title>A library of human gut bacterial isolates paired with longitudinal multiomics data enables mechanistic microbiome research.</title>
        <authorList>
            <person name="Poyet M."/>
            <person name="Groussin M."/>
            <person name="Gibbons S.M."/>
            <person name="Avila-Pacheco J."/>
            <person name="Jiang X."/>
            <person name="Kearney S.M."/>
            <person name="Perrotta A.R."/>
            <person name="Berdy B."/>
            <person name="Zhao S."/>
            <person name="Lieberman T.D."/>
            <person name="Swanson P.K."/>
            <person name="Smith M."/>
            <person name="Roesemann S."/>
            <person name="Alexander J.E."/>
            <person name="Rich S.A."/>
            <person name="Livny J."/>
            <person name="Vlamakis H."/>
            <person name="Clish C."/>
            <person name="Bullock K."/>
            <person name="Deik A."/>
            <person name="Scott J."/>
            <person name="Pierce K.A."/>
            <person name="Xavier R.J."/>
            <person name="Alm E.J."/>
        </authorList>
    </citation>
    <scope>NUCLEOTIDE SEQUENCE [LARGE SCALE GENOMIC DNA]</scope>
    <source>
        <strain evidence="5 8">BIOML-A20</strain>
        <strain evidence="4 7">BIOML-A32</strain>
    </source>
</reference>
<evidence type="ECO:0000259" key="2">
    <source>
        <dbReference type="Pfam" id="PF13201"/>
    </source>
</evidence>
<dbReference type="Gene3D" id="2.60.120.890">
    <property type="entry name" value="BT2081, beta-jelly-roll domain"/>
    <property type="match status" value="1"/>
</dbReference>
<reference evidence="3 6" key="1">
    <citation type="submission" date="2015-09" db="EMBL/GenBank/DDBJ databases">
        <authorList>
            <consortium name="Pathogen Informatics"/>
        </authorList>
    </citation>
    <scope>NUCLEOTIDE SEQUENCE [LARGE SCALE GENOMIC DNA]</scope>
    <source>
        <strain evidence="3 6">2789STDY5608822</strain>
    </source>
</reference>
<protein>
    <submittedName>
        <fullName evidence="3">Glycoside hydrolase</fullName>
    </submittedName>
</protein>
<evidence type="ECO:0000313" key="3">
    <source>
        <dbReference type="EMBL" id="CUO90787.1"/>
    </source>
</evidence>
<gene>
    <name evidence="3" type="ORF">ERS852380_03431</name>
    <name evidence="4" type="ORF">GKD66_14790</name>
    <name evidence="5" type="ORF">GKD70_15170</name>
</gene>
<accession>A0A174IYW6</accession>
<evidence type="ECO:0000313" key="8">
    <source>
        <dbReference type="Proteomes" id="UP000441609"/>
    </source>
</evidence>
<keyword evidence="1" id="KW-0732">Signal</keyword>
<proteinExistence type="predicted"/>
<dbReference type="RefSeq" id="WP_005860751.1">
    <property type="nucleotide sequence ID" value="NZ_BQOC01000004.1"/>
</dbReference>
<comment type="caution">
    <text evidence="3">The sequence shown here is derived from an EMBL/GenBank/DDBJ whole genome shotgun (WGS) entry which is preliminary data.</text>
</comment>
<organism evidence="3 6">
    <name type="scientific">Parabacteroides distasonis</name>
    <dbReference type="NCBI Taxonomy" id="823"/>
    <lineage>
        <taxon>Bacteria</taxon>
        <taxon>Pseudomonadati</taxon>
        <taxon>Bacteroidota</taxon>
        <taxon>Bacteroidia</taxon>
        <taxon>Bacteroidales</taxon>
        <taxon>Tannerellaceae</taxon>
        <taxon>Parabacteroides</taxon>
    </lineage>
</organism>
<dbReference type="EMBL" id="WKMC01000011">
    <property type="protein sequence ID" value="MRZ51469.1"/>
    <property type="molecule type" value="Genomic_DNA"/>
</dbReference>
<evidence type="ECO:0000313" key="7">
    <source>
        <dbReference type="Proteomes" id="UP000441358"/>
    </source>
</evidence>
<keyword evidence="3" id="KW-0378">Hydrolase</keyword>
<dbReference type="OrthoDB" id="1004098at2"/>
<evidence type="ECO:0000256" key="1">
    <source>
        <dbReference type="SAM" id="SignalP"/>
    </source>
</evidence>
<feature type="signal peptide" evidence="1">
    <location>
        <begin position="1"/>
        <end position="23"/>
    </location>
</feature>
<dbReference type="Proteomes" id="UP000441609">
    <property type="component" value="Unassembled WGS sequence"/>
</dbReference>
<sequence length="568" mass="62092">MRIINDIYKATCRFCLFVFFVLASCAIENDIPYPIVNAGITDIRVEGQRPAEGSSDDAALIDASAKTILLYVNDSVDISRLKLTRLVVNPRDAQVLVDSALCANPNKFPFAGFASLDSIPMSSNTRVDFTKPVNFTIKTYQDYVWQVKVKQIIDRKVEAKGMIDYSIDELDNRVIIYVGKGENLKNISITSLALGGAYGEVTPNPTTVKDFTSPQKFLVQYPWSEPNKGTIWTVYVRLTDEEGGSQPSAGDLSVNAWSKYAFVEGKATEANCSFEYVKQGETSWNKVSAKADGSKVSAKIEGLQPATAYQCRLVDASGSVLGESTFTTETATPLYNGNFDLWHQDGKTWYAGEAGHSFWDTSNPGTTTGLGAVVNINPTQGNSTVVHTPGGKSAELKSQFKVKFAAASLYTGSFGSLVGMNGAKIKFGRSFASRPFALHGFFQYAPVAVTHIGDNQPAGTLSKGDMDVCSIYIALAKESYTVDNTKAETFIQFKTDNNIIAYGELPLKECVSTNGTWKEFTIDLEYKTLEKPNDMYLIVVASASKYGDYFTGGDGSILYVDDFELIYD</sequence>
<evidence type="ECO:0000313" key="4">
    <source>
        <dbReference type="EMBL" id="MRZ51469.1"/>
    </source>
</evidence>
<evidence type="ECO:0000313" key="5">
    <source>
        <dbReference type="EMBL" id="MSB74605.1"/>
    </source>
</evidence>
<feature type="chain" id="PRO_5039851197" evidence="1">
    <location>
        <begin position="24"/>
        <end position="568"/>
    </location>
</feature>
<dbReference type="EMBL" id="WKMO01000014">
    <property type="protein sequence ID" value="MSB74605.1"/>
    <property type="molecule type" value="Genomic_DNA"/>
</dbReference>
<dbReference type="InterPro" id="IPR038653">
    <property type="entry name" value="Put_CMD_sf"/>
</dbReference>
<feature type="domain" description="Putative carbohydrate metabolism" evidence="2">
    <location>
        <begin position="341"/>
        <end position="566"/>
    </location>
</feature>
<dbReference type="PROSITE" id="PS51257">
    <property type="entry name" value="PROKAR_LIPOPROTEIN"/>
    <property type="match status" value="1"/>
</dbReference>